<dbReference type="Proteomes" id="UP000315908">
    <property type="component" value="Unassembled WGS sequence"/>
</dbReference>
<reference evidence="2 3" key="1">
    <citation type="journal article" date="2015" name="Stand. Genomic Sci.">
        <title>Genomic Encyclopedia of Bacterial and Archaeal Type Strains, Phase III: the genomes of soil and plant-associated and newly described type strains.</title>
        <authorList>
            <person name="Whitman W.B."/>
            <person name="Woyke T."/>
            <person name="Klenk H.P."/>
            <person name="Zhou Y."/>
            <person name="Lilburn T.G."/>
            <person name="Beck B.J."/>
            <person name="De Vos P."/>
            <person name="Vandamme P."/>
            <person name="Eisen J.A."/>
            <person name="Garrity G."/>
            <person name="Hugenholtz P."/>
            <person name="Kyrpides N.C."/>
        </authorList>
    </citation>
    <scope>NUCLEOTIDE SEQUENCE [LARGE SCALE GENOMIC DNA]</scope>
    <source>
        <strain evidence="2 3">CGMCC 1.6855</strain>
    </source>
</reference>
<evidence type="ECO:0000313" key="2">
    <source>
        <dbReference type="EMBL" id="TWI22181.1"/>
    </source>
</evidence>
<feature type="signal peptide" evidence="1">
    <location>
        <begin position="1"/>
        <end position="20"/>
    </location>
</feature>
<evidence type="ECO:0000256" key="1">
    <source>
        <dbReference type="SAM" id="SignalP"/>
    </source>
</evidence>
<comment type="caution">
    <text evidence="2">The sequence shown here is derived from an EMBL/GenBank/DDBJ whole genome shotgun (WGS) entry which is preliminary data.</text>
</comment>
<organism evidence="2 3">
    <name type="scientific">Sphingobacterium siyangense</name>
    <dbReference type="NCBI Taxonomy" id="459529"/>
    <lineage>
        <taxon>Bacteria</taxon>
        <taxon>Pseudomonadati</taxon>
        <taxon>Bacteroidota</taxon>
        <taxon>Sphingobacteriia</taxon>
        <taxon>Sphingobacteriales</taxon>
        <taxon>Sphingobacteriaceae</taxon>
        <taxon>Sphingobacterium</taxon>
    </lineage>
</organism>
<dbReference type="RefSeq" id="WP_145327622.1">
    <property type="nucleotide sequence ID" value="NZ_VLKR01000006.1"/>
</dbReference>
<dbReference type="AlphaFoldDB" id="A0A562MRH4"/>
<sequence length="163" mass="19420">MKRILFALFILFSSWSIVVAQTEPDISKYNFFPKEEALEFAKQCAALSKTKWVFLKDKEITNPDYYVVTFVNSLDETETMKFNFIKRYLNSNEDLEIKGDPSYRFQDVYGKYLDLFPIWERFFKPGVPLEATIEEPKFQVINYGNSRFRLLKDGKTWSIRNWS</sequence>
<dbReference type="OrthoDB" id="1346471at2"/>
<proteinExistence type="predicted"/>
<evidence type="ECO:0000313" key="3">
    <source>
        <dbReference type="Proteomes" id="UP000315908"/>
    </source>
</evidence>
<protein>
    <submittedName>
        <fullName evidence="2">Uncharacterized protein</fullName>
    </submittedName>
</protein>
<keyword evidence="1" id="KW-0732">Signal</keyword>
<dbReference type="EMBL" id="VLKR01000006">
    <property type="protein sequence ID" value="TWI22181.1"/>
    <property type="molecule type" value="Genomic_DNA"/>
</dbReference>
<accession>A0A562MRH4</accession>
<feature type="chain" id="PRO_5022137835" evidence="1">
    <location>
        <begin position="21"/>
        <end position="163"/>
    </location>
</feature>
<name>A0A562MRH4_9SPHI</name>
<gene>
    <name evidence="2" type="ORF">IQ31_01586</name>
</gene>